<proteinExistence type="predicted"/>
<dbReference type="RefSeq" id="WP_080970386.1">
    <property type="nucleotide sequence ID" value="NZ_CP175764.1"/>
</dbReference>
<reference evidence="2 3" key="1">
    <citation type="submission" date="2020-12" db="EMBL/GenBank/DDBJ databases">
        <title>Draft genome sequence of the commensal strain Corynebacterium tuberculostearicum MFP09/CIP 102622 isolated from human skin.</title>
        <authorList>
            <person name="Boukerb A.M."/>
            <person name="Janvier X."/>
            <person name="Feuilloley M.G.J."/>
            <person name="Groboillot A."/>
        </authorList>
    </citation>
    <scope>NUCLEOTIDE SEQUENCE [LARGE SCALE GENOMIC DNA]</scope>
    <source>
        <strain evidence="2 3">CIP 102622</strain>
    </source>
</reference>
<sequence>MAQIISATRTRSLGREGGKRARFLFQARELLDAARGYAAEGRFDQALEVAYQSALRTAGARVAASVVARRRRLPSSAWDRLALVGVEDKRWAESFKGYSRTRARVSSGLDEAPSEEYVYGLMQRAAQFLDESEAGTTFGTFAA</sequence>
<organism evidence="2 3">
    <name type="scientific">Corynebacterium tuberculostearicum</name>
    <dbReference type="NCBI Taxonomy" id="38304"/>
    <lineage>
        <taxon>Bacteria</taxon>
        <taxon>Bacillati</taxon>
        <taxon>Actinomycetota</taxon>
        <taxon>Actinomycetes</taxon>
        <taxon>Mycobacteriales</taxon>
        <taxon>Corynebacteriaceae</taxon>
        <taxon>Corynebacterium</taxon>
    </lineage>
</organism>
<gene>
    <name evidence="2" type="ORF">JDP02_03030</name>
</gene>
<dbReference type="Proteomes" id="UP000603369">
    <property type="component" value="Unassembled WGS sequence"/>
</dbReference>
<evidence type="ECO:0000313" key="3">
    <source>
        <dbReference type="Proteomes" id="UP000603369"/>
    </source>
</evidence>
<protein>
    <recommendedName>
        <fullName evidence="1">SAV-6107-like HEPN domain-containing protein</fullName>
    </recommendedName>
</protein>
<comment type="caution">
    <text evidence="2">The sequence shown here is derived from an EMBL/GenBank/DDBJ whole genome shotgun (WGS) entry which is preliminary data.</text>
</comment>
<dbReference type="InterPro" id="IPR040891">
    <property type="entry name" value="HEPN_SAV_6107"/>
</dbReference>
<name>A0A8I1HUI5_9CORY</name>
<keyword evidence="3" id="KW-1185">Reference proteome</keyword>
<dbReference type="EMBL" id="JAEHFL010000003">
    <property type="protein sequence ID" value="MBK3427485.1"/>
    <property type="molecule type" value="Genomic_DNA"/>
</dbReference>
<evidence type="ECO:0000259" key="1">
    <source>
        <dbReference type="Pfam" id="PF18726"/>
    </source>
</evidence>
<dbReference type="Pfam" id="PF18726">
    <property type="entry name" value="HEPN_SAV_6107"/>
    <property type="match status" value="1"/>
</dbReference>
<dbReference type="AlphaFoldDB" id="A0A8I1HUI5"/>
<feature type="domain" description="SAV-6107-like HEPN" evidence="1">
    <location>
        <begin position="48"/>
        <end position="131"/>
    </location>
</feature>
<evidence type="ECO:0000313" key="2">
    <source>
        <dbReference type="EMBL" id="MBK3427485.1"/>
    </source>
</evidence>
<accession>A0A8I1HUI5</accession>